<sequence length="375" mass="40983">MASGAGRRPATPLQVLLLTLLLFAASAAALPAMDRVRWQLDRVNRRGASLGLVMSYVDEATALQASGYFKPWSVLPFVDLYGKSSPSISQSERLPVTPSLSCLLAPFQHLTLIDVFSVSGIVHYGTAGSSNDSMSFGDVSVPKLVAYTGAWTWKVPIQLESPSFTHLKISLRTVQKTQPLSMISGIMIMQKFRSPKESSAELSFAQYNTPNGGENLLGSLKYRNEELYSVGKPMQEVFWLPVDSKWFKIAEQLKVKLERCNDTFCLPTTPQVVYGLKGSSADMFLDNAEYRKFLFKEFGVSTVDEESAAVVMTTTSPGVPVIVFRGVSDLAGGEPTWSSTSLMNLASINALKVAVEFIARVGKHDSTVSVQRSIN</sequence>
<dbReference type="EMBL" id="JACEFO010002381">
    <property type="protein sequence ID" value="KAF8662302.1"/>
    <property type="molecule type" value="Genomic_DNA"/>
</dbReference>
<reference evidence="3" key="1">
    <citation type="submission" date="2020-07" db="EMBL/GenBank/DDBJ databases">
        <title>Genome sequence and genetic diversity analysis of an under-domesticated orphan crop, white fonio (Digitaria exilis).</title>
        <authorList>
            <person name="Bennetzen J.L."/>
            <person name="Chen S."/>
            <person name="Ma X."/>
            <person name="Wang X."/>
            <person name="Yssel A.E.J."/>
            <person name="Chaluvadi S.R."/>
            <person name="Johnson M."/>
            <person name="Gangashetty P."/>
            <person name="Hamidou F."/>
            <person name="Sanogo M.D."/>
            <person name="Zwaenepoel A."/>
            <person name="Wallace J."/>
            <person name="Van De Peer Y."/>
            <person name="Van Deynze A."/>
        </authorList>
    </citation>
    <scope>NUCLEOTIDE SEQUENCE</scope>
    <source>
        <tissue evidence="3">Leaves</tissue>
    </source>
</reference>
<comment type="caution">
    <text evidence="3">The sequence shown here is derived from an EMBL/GenBank/DDBJ whole genome shotgun (WGS) entry which is preliminary data.</text>
</comment>
<proteinExistence type="predicted"/>
<feature type="chain" id="PRO_5032586790" description="Nucleoside phosphorylase domain-containing protein" evidence="1">
    <location>
        <begin position="30"/>
        <end position="375"/>
    </location>
</feature>
<dbReference type="InterPro" id="IPR035994">
    <property type="entry name" value="Nucleoside_phosphorylase_sf"/>
</dbReference>
<dbReference type="InterPro" id="IPR000845">
    <property type="entry name" value="Nucleoside_phosphorylase_d"/>
</dbReference>
<evidence type="ECO:0000313" key="3">
    <source>
        <dbReference type="EMBL" id="KAF8662302.1"/>
    </source>
</evidence>
<dbReference type="AlphaFoldDB" id="A0A835AH75"/>
<dbReference type="Gene3D" id="3.40.50.1580">
    <property type="entry name" value="Nucleoside phosphorylase domain"/>
    <property type="match status" value="1"/>
</dbReference>
<dbReference type="PANTHER" id="PTHR21234">
    <property type="entry name" value="PURINE NUCLEOSIDE PHOSPHORYLASE"/>
    <property type="match status" value="1"/>
</dbReference>
<gene>
    <name evidence="3" type="ORF">HU200_056509</name>
</gene>
<evidence type="ECO:0000259" key="2">
    <source>
        <dbReference type="Pfam" id="PF01048"/>
    </source>
</evidence>
<organism evidence="3 4">
    <name type="scientific">Digitaria exilis</name>
    <dbReference type="NCBI Taxonomy" id="1010633"/>
    <lineage>
        <taxon>Eukaryota</taxon>
        <taxon>Viridiplantae</taxon>
        <taxon>Streptophyta</taxon>
        <taxon>Embryophyta</taxon>
        <taxon>Tracheophyta</taxon>
        <taxon>Spermatophyta</taxon>
        <taxon>Magnoliopsida</taxon>
        <taxon>Liliopsida</taxon>
        <taxon>Poales</taxon>
        <taxon>Poaceae</taxon>
        <taxon>PACMAD clade</taxon>
        <taxon>Panicoideae</taxon>
        <taxon>Panicodae</taxon>
        <taxon>Paniceae</taxon>
        <taxon>Anthephorinae</taxon>
        <taxon>Digitaria</taxon>
    </lineage>
</organism>
<dbReference type="PANTHER" id="PTHR21234:SF43">
    <property type="entry name" value="OS06G0112100 PROTEIN"/>
    <property type="match status" value="1"/>
</dbReference>
<keyword evidence="4" id="KW-1185">Reference proteome</keyword>
<dbReference type="GO" id="GO:0003824">
    <property type="term" value="F:catalytic activity"/>
    <property type="evidence" value="ECO:0007669"/>
    <property type="project" value="InterPro"/>
</dbReference>
<evidence type="ECO:0000256" key="1">
    <source>
        <dbReference type="SAM" id="SignalP"/>
    </source>
</evidence>
<dbReference type="OrthoDB" id="1916878at2759"/>
<feature type="signal peptide" evidence="1">
    <location>
        <begin position="1"/>
        <end position="29"/>
    </location>
</feature>
<dbReference type="Pfam" id="PF01048">
    <property type="entry name" value="PNP_UDP_1"/>
    <property type="match status" value="1"/>
</dbReference>
<dbReference type="SUPFAM" id="SSF53167">
    <property type="entry name" value="Purine and uridine phosphorylases"/>
    <property type="match status" value="1"/>
</dbReference>
<name>A0A835AH75_9POAL</name>
<dbReference type="GO" id="GO:0009116">
    <property type="term" value="P:nucleoside metabolic process"/>
    <property type="evidence" value="ECO:0007669"/>
    <property type="project" value="InterPro"/>
</dbReference>
<dbReference type="Proteomes" id="UP000636709">
    <property type="component" value="Unassembled WGS sequence"/>
</dbReference>
<accession>A0A835AH75</accession>
<evidence type="ECO:0000313" key="4">
    <source>
        <dbReference type="Proteomes" id="UP000636709"/>
    </source>
</evidence>
<protein>
    <recommendedName>
        <fullName evidence="2">Nucleoside phosphorylase domain-containing protein</fullName>
    </recommendedName>
</protein>
<feature type="domain" description="Nucleoside phosphorylase" evidence="2">
    <location>
        <begin position="236"/>
        <end position="359"/>
    </location>
</feature>
<keyword evidence="1" id="KW-0732">Signal</keyword>